<evidence type="ECO:0000259" key="5">
    <source>
        <dbReference type="Pfam" id="PF00326"/>
    </source>
</evidence>
<evidence type="ECO:0000256" key="3">
    <source>
        <dbReference type="ARBA" id="ARBA00022801"/>
    </source>
</evidence>
<feature type="domain" description="Peptidase S9A N-terminal" evidence="6">
    <location>
        <begin position="9"/>
        <end position="409"/>
    </location>
</feature>
<dbReference type="InterPro" id="IPR051543">
    <property type="entry name" value="Serine_Peptidase_S9A"/>
</dbReference>
<keyword evidence="8" id="KW-1185">Reference proteome</keyword>
<dbReference type="InterPro" id="IPR001375">
    <property type="entry name" value="Peptidase_S9_cat"/>
</dbReference>
<sequence>MANQKNTAPPIAKIKPTILEFHQHTRTDNYFWMKEREDPEVIDYLNKENEFKERCLEPTKTLQNNLFKEMKNRIKEEDSSVPYFKKGFFYYQRFEKGKEYPIHCRKEGQLSAGESILLDVNKLARGKAYMNVNALSVSPNTHLLSYAADAVGRRIYTIYFKNLTTGKLLEDQLSEVTGNMVWANDNKTLFYSKQDPKTLRPNRIFKHIVGKNQATDSLVFEEKDETFTVSVKKSKSGKYLFISSNSTVSTENRFLSADQPEGDWKVINPRERDLEYEVDHHEDFFIILTNADGAKNFKLVKTPVESPGKPNWEDLVPGREHVLLEEFEVFRHHLVISNRFNGLSRLEIRSWDGHKNHTISMQDPTYSVWIGNNPEYYTDLLRYGYNSLTTPSSIYDYHMDSREKTLMKRQEVVGGHEPEDYQSERIWAMAADGQEIPISLVYKKDSFTKTGENPLLLYGYGAYGFSTDPYFSSSRLSLLDRGIVFAMAHVRGGQELGRHWYEEGKMLHKINSFTDFISCGEHLIQQKYVHPKKLFAMGGSAGGLLVGAVINMRPDLFHGVIAAVPFVDVVTTMLDESIPLTTGEFDEWGNPKDKIYYDYILSYSPYDNVKPQAYPHLLVTSGFHDSQVQYWEPSKWVAKLRSLRTNDNLLLLHTNMEAGHGGASGRFRALKELAMEYAFILWLSKAENQPRNSTENV</sequence>
<protein>
    <submittedName>
        <fullName evidence="7">S9 family peptidase</fullName>
    </submittedName>
</protein>
<name>A0ABX0H5A6_9BACT</name>
<dbReference type="Gene3D" id="2.130.10.120">
    <property type="entry name" value="Prolyl oligopeptidase, N-terminal domain"/>
    <property type="match status" value="1"/>
</dbReference>
<dbReference type="EMBL" id="JAANYN010000001">
    <property type="protein sequence ID" value="NHE55706.1"/>
    <property type="molecule type" value="Genomic_DNA"/>
</dbReference>
<keyword evidence="4" id="KW-0720">Serine protease</keyword>
<comment type="similarity">
    <text evidence="1">Belongs to the peptidase S9A family.</text>
</comment>
<dbReference type="Pfam" id="PF00326">
    <property type="entry name" value="Peptidase_S9"/>
    <property type="match status" value="1"/>
</dbReference>
<dbReference type="SUPFAM" id="SSF53474">
    <property type="entry name" value="alpha/beta-Hydrolases"/>
    <property type="match status" value="1"/>
</dbReference>
<keyword evidence="3" id="KW-0378">Hydrolase</keyword>
<evidence type="ECO:0000313" key="7">
    <source>
        <dbReference type="EMBL" id="NHE55706.1"/>
    </source>
</evidence>
<dbReference type="RefSeq" id="WP_166142843.1">
    <property type="nucleotide sequence ID" value="NZ_JAANYN010000001.1"/>
</dbReference>
<evidence type="ECO:0000256" key="1">
    <source>
        <dbReference type="ARBA" id="ARBA00005228"/>
    </source>
</evidence>
<feature type="domain" description="Peptidase S9 prolyl oligopeptidase catalytic" evidence="5">
    <location>
        <begin position="470"/>
        <end position="683"/>
    </location>
</feature>
<evidence type="ECO:0000259" key="6">
    <source>
        <dbReference type="Pfam" id="PF02897"/>
    </source>
</evidence>
<dbReference type="InterPro" id="IPR002470">
    <property type="entry name" value="Peptidase_S9A"/>
</dbReference>
<keyword evidence="2" id="KW-0645">Protease</keyword>
<dbReference type="Gene3D" id="3.40.50.1820">
    <property type="entry name" value="alpha/beta hydrolase"/>
    <property type="match status" value="1"/>
</dbReference>
<dbReference type="SUPFAM" id="SSF50993">
    <property type="entry name" value="Peptidase/esterase 'gauge' domain"/>
    <property type="match status" value="1"/>
</dbReference>
<dbReference type="InterPro" id="IPR029058">
    <property type="entry name" value="AB_hydrolase_fold"/>
</dbReference>
<dbReference type="InterPro" id="IPR023302">
    <property type="entry name" value="Pept_S9A_N"/>
</dbReference>
<organism evidence="7 8">
    <name type="scientific">Cyclobacterium plantarum</name>
    <dbReference type="NCBI Taxonomy" id="2716263"/>
    <lineage>
        <taxon>Bacteria</taxon>
        <taxon>Pseudomonadati</taxon>
        <taxon>Bacteroidota</taxon>
        <taxon>Cytophagia</taxon>
        <taxon>Cytophagales</taxon>
        <taxon>Cyclobacteriaceae</taxon>
        <taxon>Cyclobacterium</taxon>
    </lineage>
</organism>
<dbReference type="Pfam" id="PF02897">
    <property type="entry name" value="Peptidase_S9_N"/>
    <property type="match status" value="1"/>
</dbReference>
<dbReference type="PANTHER" id="PTHR11757">
    <property type="entry name" value="PROTEASE FAMILY S9A OLIGOPEPTIDASE"/>
    <property type="match status" value="1"/>
</dbReference>
<gene>
    <name evidence="7" type="ORF">G9Q97_02640</name>
</gene>
<dbReference type="PRINTS" id="PR00862">
    <property type="entry name" value="PROLIGOPTASE"/>
</dbReference>
<dbReference type="Proteomes" id="UP000649799">
    <property type="component" value="Unassembled WGS sequence"/>
</dbReference>
<dbReference type="PANTHER" id="PTHR11757:SF19">
    <property type="entry name" value="PROLYL ENDOPEPTIDASE-LIKE"/>
    <property type="match status" value="1"/>
</dbReference>
<evidence type="ECO:0000256" key="4">
    <source>
        <dbReference type="ARBA" id="ARBA00022825"/>
    </source>
</evidence>
<evidence type="ECO:0000256" key="2">
    <source>
        <dbReference type="ARBA" id="ARBA00022670"/>
    </source>
</evidence>
<comment type="caution">
    <text evidence="7">The sequence shown here is derived from an EMBL/GenBank/DDBJ whole genome shotgun (WGS) entry which is preliminary data.</text>
</comment>
<accession>A0ABX0H5A6</accession>
<evidence type="ECO:0000313" key="8">
    <source>
        <dbReference type="Proteomes" id="UP000649799"/>
    </source>
</evidence>
<proteinExistence type="inferred from homology"/>
<reference evidence="7 8" key="1">
    <citation type="submission" date="2020-03" db="EMBL/GenBank/DDBJ databases">
        <title>Cyclobacterium plantarum sp. nov., a marine bacterium isolated from a coastal-marine wetland.</title>
        <authorList>
            <person name="Sanchez-Porro C."/>
            <person name="Ventosa A."/>
            <person name="Amoozegar M."/>
        </authorList>
    </citation>
    <scope>NUCLEOTIDE SEQUENCE [LARGE SCALE GENOMIC DNA]</scope>
    <source>
        <strain evidence="7 8">GBPx2</strain>
    </source>
</reference>